<protein>
    <submittedName>
        <fullName evidence="1">Uncharacterized protein</fullName>
    </submittedName>
</protein>
<dbReference type="RefSeq" id="WP_118175990.1">
    <property type="nucleotide sequence ID" value="NZ_JAQEAO010000002.1"/>
</dbReference>
<dbReference type="Pfam" id="PF11536">
    <property type="entry name" value="DUF3226"/>
    <property type="match status" value="1"/>
</dbReference>
<dbReference type="SUPFAM" id="SSF160945">
    <property type="entry name" value="PH0156-like"/>
    <property type="match status" value="1"/>
</dbReference>
<dbReference type="OrthoDB" id="2989487at2"/>
<dbReference type="AlphaFoldDB" id="A0A414NX11"/>
<reference evidence="1 2" key="1">
    <citation type="submission" date="2018-08" db="EMBL/GenBank/DDBJ databases">
        <title>A genome reference for cultivated species of the human gut microbiota.</title>
        <authorList>
            <person name="Zou Y."/>
            <person name="Xue W."/>
            <person name="Luo G."/>
        </authorList>
    </citation>
    <scope>NUCLEOTIDE SEQUENCE [LARGE SCALE GENOMIC DNA]</scope>
    <source>
        <strain evidence="1 2">AM25-21AC</strain>
    </source>
</reference>
<organism evidence="1 2">
    <name type="scientific">Mitsuokella multacida</name>
    <dbReference type="NCBI Taxonomy" id="52226"/>
    <lineage>
        <taxon>Bacteria</taxon>
        <taxon>Bacillati</taxon>
        <taxon>Bacillota</taxon>
        <taxon>Negativicutes</taxon>
        <taxon>Selenomonadales</taxon>
        <taxon>Selenomonadaceae</taxon>
        <taxon>Mitsuokella</taxon>
    </lineage>
</organism>
<dbReference type="Proteomes" id="UP000283442">
    <property type="component" value="Unassembled WGS sequence"/>
</dbReference>
<dbReference type="Gene3D" id="3.40.50.10620">
    <property type="entry name" value="PH0156-like domains"/>
    <property type="match status" value="1"/>
</dbReference>
<proteinExistence type="predicted"/>
<evidence type="ECO:0000313" key="2">
    <source>
        <dbReference type="Proteomes" id="UP000283442"/>
    </source>
</evidence>
<name>A0A414NX11_9FIRM</name>
<dbReference type="InterPro" id="IPR024508">
    <property type="entry name" value="DUF3226"/>
</dbReference>
<accession>A0A414NX11</accession>
<gene>
    <name evidence="1" type="ORF">DW674_06180</name>
</gene>
<comment type="caution">
    <text evidence="1">The sequence shown here is derived from an EMBL/GenBank/DDBJ whole genome shotgun (WGS) entry which is preliminary data.</text>
</comment>
<evidence type="ECO:0000313" key="1">
    <source>
        <dbReference type="EMBL" id="RHF51806.1"/>
    </source>
</evidence>
<sequence length="254" mass="29396">MNVIILCEGETDQIILSEYFCHMYGFHYLRPNKRDKGFQWPTGCRYIHDDVSLDIVYVGGNQFSEFIENILTINRMNSGFSYSHVAVISDHDSDKEIQERWHNIAETISTACHCDFQIAENHWIEQVQQSDFDESIAVQYLFLSIPLEGDGALETFLLNAIENEPGNVFLSQQSKQFVKDMIEKKTTLSAEECNPKYLAKRRTQIKAPLAVFFALAWPDRAFADAKALLQKVPWAKYEQIQTSFRAFEIFKVDQ</sequence>
<dbReference type="EMBL" id="QRHE01000005">
    <property type="protein sequence ID" value="RHF51806.1"/>
    <property type="molecule type" value="Genomic_DNA"/>
</dbReference>